<evidence type="ECO:0000256" key="6">
    <source>
        <dbReference type="ARBA" id="ARBA00022801"/>
    </source>
</evidence>
<comment type="cofactor">
    <cofactor evidence="1">
        <name>Zn(2+)</name>
        <dbReference type="ChEBI" id="CHEBI:29105"/>
    </cofactor>
</comment>
<dbReference type="Pfam" id="PF01435">
    <property type="entry name" value="Peptidase_M48"/>
    <property type="match status" value="1"/>
</dbReference>
<keyword evidence="10 11" id="KW-0472">Membrane</keyword>
<evidence type="ECO:0000256" key="8">
    <source>
        <dbReference type="ARBA" id="ARBA00022989"/>
    </source>
</evidence>
<feature type="domain" description="Peptidase M48" evidence="12">
    <location>
        <begin position="116"/>
        <end position="336"/>
    </location>
</feature>
<evidence type="ECO:0000256" key="11">
    <source>
        <dbReference type="SAM" id="Phobius"/>
    </source>
</evidence>
<feature type="transmembrane region" description="Helical" evidence="11">
    <location>
        <begin position="235"/>
        <end position="256"/>
    </location>
</feature>
<organism evidence="13 14">
    <name type="scientific">Cellvibrio mixtus</name>
    <dbReference type="NCBI Taxonomy" id="39650"/>
    <lineage>
        <taxon>Bacteria</taxon>
        <taxon>Pseudomonadati</taxon>
        <taxon>Pseudomonadota</taxon>
        <taxon>Gammaproteobacteria</taxon>
        <taxon>Cellvibrionales</taxon>
        <taxon>Cellvibrionaceae</taxon>
        <taxon>Cellvibrio</taxon>
    </lineage>
</organism>
<dbReference type="AlphaFoldDB" id="A0A266Q269"/>
<keyword evidence="8 11" id="KW-1133">Transmembrane helix</keyword>
<dbReference type="Proteomes" id="UP000216101">
    <property type="component" value="Unassembled WGS sequence"/>
</dbReference>
<evidence type="ECO:0000256" key="10">
    <source>
        <dbReference type="ARBA" id="ARBA00023136"/>
    </source>
</evidence>
<comment type="caution">
    <text evidence="13">The sequence shown here is derived from an EMBL/GenBank/DDBJ whole genome shotgun (WGS) entry which is preliminary data.</text>
</comment>
<dbReference type="RefSeq" id="WP_094986213.1">
    <property type="nucleotide sequence ID" value="NZ_NHNI01000003.1"/>
</dbReference>
<evidence type="ECO:0000313" key="14">
    <source>
        <dbReference type="Proteomes" id="UP000216101"/>
    </source>
</evidence>
<keyword evidence="5" id="KW-0479">Metal-binding</keyword>
<proteinExistence type="predicted"/>
<keyword evidence="2" id="KW-1003">Cell membrane</keyword>
<dbReference type="InterPro" id="IPR050083">
    <property type="entry name" value="HtpX_protease"/>
</dbReference>
<evidence type="ECO:0000256" key="3">
    <source>
        <dbReference type="ARBA" id="ARBA00022670"/>
    </source>
</evidence>
<accession>A0A266Q269</accession>
<keyword evidence="9" id="KW-0482">Metalloprotease</keyword>
<reference evidence="14" key="1">
    <citation type="submission" date="2017-05" db="EMBL/GenBank/DDBJ databases">
        <authorList>
            <person name="Barney B.M."/>
        </authorList>
    </citation>
    <scope>NUCLEOTIDE SEQUENCE [LARGE SCALE GENOMIC DNA]</scope>
    <source>
        <strain evidence="14">PSBB022</strain>
    </source>
</reference>
<evidence type="ECO:0000256" key="4">
    <source>
        <dbReference type="ARBA" id="ARBA00022692"/>
    </source>
</evidence>
<dbReference type="PANTHER" id="PTHR43221">
    <property type="entry name" value="PROTEASE HTPX"/>
    <property type="match status" value="1"/>
</dbReference>
<evidence type="ECO:0000256" key="7">
    <source>
        <dbReference type="ARBA" id="ARBA00022833"/>
    </source>
</evidence>
<name>A0A266Q269_9GAMM</name>
<evidence type="ECO:0000256" key="9">
    <source>
        <dbReference type="ARBA" id="ARBA00023049"/>
    </source>
</evidence>
<evidence type="ECO:0000256" key="2">
    <source>
        <dbReference type="ARBA" id="ARBA00022475"/>
    </source>
</evidence>
<keyword evidence="6" id="KW-0378">Hydrolase</keyword>
<keyword evidence="14" id="KW-1185">Reference proteome</keyword>
<dbReference type="PANTHER" id="PTHR43221:SF2">
    <property type="entry name" value="PROTEASE HTPX HOMOLOG"/>
    <property type="match status" value="1"/>
</dbReference>
<protein>
    <submittedName>
        <fullName evidence="13">Peptidase</fullName>
    </submittedName>
</protein>
<evidence type="ECO:0000259" key="12">
    <source>
        <dbReference type="Pfam" id="PF01435"/>
    </source>
</evidence>
<feature type="transmembrane region" description="Helical" evidence="11">
    <location>
        <begin position="62"/>
        <end position="87"/>
    </location>
</feature>
<keyword evidence="4 11" id="KW-0812">Transmembrane</keyword>
<evidence type="ECO:0000313" key="13">
    <source>
        <dbReference type="EMBL" id="OZY83958.1"/>
    </source>
</evidence>
<dbReference type="CDD" id="cd07340">
    <property type="entry name" value="M48B_Htpx_like"/>
    <property type="match status" value="1"/>
</dbReference>
<feature type="transmembrane region" description="Helical" evidence="11">
    <location>
        <begin position="197"/>
        <end position="215"/>
    </location>
</feature>
<dbReference type="GO" id="GO:0004222">
    <property type="term" value="F:metalloendopeptidase activity"/>
    <property type="evidence" value="ECO:0007669"/>
    <property type="project" value="InterPro"/>
</dbReference>
<keyword evidence="7" id="KW-0862">Zinc</keyword>
<dbReference type="GO" id="GO:0046872">
    <property type="term" value="F:metal ion binding"/>
    <property type="evidence" value="ECO:0007669"/>
    <property type="project" value="UniProtKB-KW"/>
</dbReference>
<dbReference type="InterPro" id="IPR001915">
    <property type="entry name" value="Peptidase_M48"/>
</dbReference>
<gene>
    <name evidence="13" type="ORF">CBP51_19395</name>
</gene>
<evidence type="ECO:0000256" key="5">
    <source>
        <dbReference type="ARBA" id="ARBA00022723"/>
    </source>
</evidence>
<keyword evidence="3" id="KW-0645">Protease</keyword>
<feature type="transmembrane region" description="Helical" evidence="11">
    <location>
        <begin position="17"/>
        <end position="42"/>
    </location>
</feature>
<evidence type="ECO:0000256" key="1">
    <source>
        <dbReference type="ARBA" id="ARBA00001947"/>
    </source>
</evidence>
<dbReference type="GO" id="GO:0006508">
    <property type="term" value="P:proteolysis"/>
    <property type="evidence" value="ECO:0007669"/>
    <property type="project" value="UniProtKB-KW"/>
</dbReference>
<dbReference type="Gene3D" id="3.30.2010.10">
    <property type="entry name" value="Metalloproteases ('zincins'), catalytic domain"/>
    <property type="match status" value="1"/>
</dbReference>
<dbReference type="EMBL" id="NHNI01000003">
    <property type="protein sequence ID" value="OZY83958.1"/>
    <property type="molecule type" value="Genomic_DNA"/>
</dbReference>
<sequence length="666" mass="73081">MNFFEHQDRARRKTKQLVALLTLAVVALITITTFAAAALVYLSGHAEPLAYDQRYSFWDGVLHALSLRTFLWIALAVTSVVLLGSLFRFMQLGSGGRAIAEVMGGRLLLGQTADLDERKILNVVEEMAIASGTPVPPVYLMEDDAINAFAAGHRPQDAVIGITRGCIKQLSRDELQGVIAHEFSHIFHGDMRLNMRLVALLYGILVIGLIGEFLLRSSRASSMVRSSRDKSPGGIMLVGLGLLIIGYTGTFFGNLIKAAVSRQREFLADASAVQFTRNPDGIAGALKKIGASSQGSTLHNEHAAEFSHMYFSQGVRLFFNMMATHPPLGERIKRIQPRWNGKFETTVTAATANTNKGSKTFADETAGFAPSLAQHNTATINSSETSSGLDIANGIDIDNTLQQIAQPTTAQLDYAQACLTEITPDLKVASQDAFSARGIVFGLLLDAHPEQRNRQLTLLNEHFTASEWQSLCPIIYASANTPAHLRLPLIELSITALKQLSEIQQHAFLNCLNLLINADQRISLMEWAIYRIVRHNIYREPQPIRTRSLQDAHEDCQLLMSLVAYSGARHQAAAESAFAQARSALPFKQFTLLARETIKLDAMDAALERLNQLKPLQKPQLLKAMSICVMHDGKLHAAEAELFRALADGLDCPIPPQLQAMAIATR</sequence>